<keyword evidence="3" id="KW-1185">Reference proteome</keyword>
<sequence>MTSGPRFLPYGDKLRQFLTQPCISASDLNKFAKRKGYFSRGEKQDTVPFICAAILSPSEFIELFSLARDNENREKQNSHRRSTNSLTIEEILNVEISKNDVHSDEFSNYKILGMPTPQISTCGKKVVLEVEIERSDLLSNWTENKQIHEGKVEWSIDSNNNQLNVTESYGSKEVRSVIGKYARRFEKKLLELGKIDKENVADRIFFDSFSDNETRIRFMLACLSSNLSKGVDFEALIDVDFIVDATGDLPKDFNWVKGNVKKMALNGDHLDGTQFFSKSAYMQCIKVNSLTAKYKVILGLEEGVCRINLKFPTPLKAEKNVDMEVEVSLIGFEGKVSKPELSAARKSILAGFEKKKFAALAEFESKLKTAT</sequence>
<comment type="caution">
    <text evidence="2">The sequence shown here is derived from an EMBL/GenBank/DDBJ whole genome shotgun (WGS) entry which is preliminary data.</text>
</comment>
<gene>
    <name evidence="2" type="ORF">ACFSQZ_11470</name>
</gene>
<proteinExistence type="predicted"/>
<dbReference type="RefSeq" id="WP_377093108.1">
    <property type="nucleotide sequence ID" value="NZ_JBHSJM010000001.1"/>
</dbReference>
<organism evidence="2 3">
    <name type="scientific">Rubritalea spongiae</name>
    <dbReference type="NCBI Taxonomy" id="430797"/>
    <lineage>
        <taxon>Bacteria</taxon>
        <taxon>Pseudomonadati</taxon>
        <taxon>Verrucomicrobiota</taxon>
        <taxon>Verrucomicrobiia</taxon>
        <taxon>Verrucomicrobiales</taxon>
        <taxon>Rubritaleaceae</taxon>
        <taxon>Rubritalea</taxon>
    </lineage>
</organism>
<feature type="domain" description="GAPS4b N-terminal" evidence="1">
    <location>
        <begin position="12"/>
        <end position="71"/>
    </location>
</feature>
<evidence type="ECO:0000313" key="3">
    <source>
        <dbReference type="Proteomes" id="UP001597297"/>
    </source>
</evidence>
<dbReference type="Pfam" id="PF26110">
    <property type="entry name" value="GAPS4b_N"/>
    <property type="match status" value="1"/>
</dbReference>
<evidence type="ECO:0000313" key="2">
    <source>
        <dbReference type="EMBL" id="MFD2277092.1"/>
    </source>
</evidence>
<dbReference type="Proteomes" id="UP001597297">
    <property type="component" value="Unassembled WGS sequence"/>
</dbReference>
<protein>
    <recommendedName>
        <fullName evidence="1">GAPS4b N-terminal domain-containing protein</fullName>
    </recommendedName>
</protein>
<dbReference type="InterPro" id="IPR058955">
    <property type="entry name" value="GAPS4b_N"/>
</dbReference>
<dbReference type="EMBL" id="JBHUJC010000037">
    <property type="protein sequence ID" value="MFD2277092.1"/>
    <property type="molecule type" value="Genomic_DNA"/>
</dbReference>
<reference evidence="3" key="1">
    <citation type="journal article" date="2019" name="Int. J. Syst. Evol. Microbiol.">
        <title>The Global Catalogue of Microorganisms (GCM) 10K type strain sequencing project: providing services to taxonomists for standard genome sequencing and annotation.</title>
        <authorList>
            <consortium name="The Broad Institute Genomics Platform"/>
            <consortium name="The Broad Institute Genome Sequencing Center for Infectious Disease"/>
            <person name="Wu L."/>
            <person name="Ma J."/>
        </authorList>
    </citation>
    <scope>NUCLEOTIDE SEQUENCE [LARGE SCALE GENOMIC DNA]</scope>
    <source>
        <strain evidence="3">JCM 16545</strain>
    </source>
</reference>
<evidence type="ECO:0000259" key="1">
    <source>
        <dbReference type="Pfam" id="PF26110"/>
    </source>
</evidence>
<accession>A0ABW5E418</accession>
<name>A0ABW5E418_9BACT</name>